<evidence type="ECO:0000256" key="4">
    <source>
        <dbReference type="ARBA" id="ARBA00022692"/>
    </source>
</evidence>
<evidence type="ECO:0000256" key="11">
    <source>
        <dbReference type="ARBA" id="ARBA00023157"/>
    </source>
</evidence>
<dbReference type="GO" id="GO:0004714">
    <property type="term" value="F:transmembrane receptor protein tyrosine kinase activity"/>
    <property type="evidence" value="ECO:0007669"/>
    <property type="project" value="UniProtKB-EC"/>
</dbReference>
<keyword evidence="6" id="KW-0418">Kinase</keyword>
<protein>
    <recommendedName>
        <fullName evidence="2">receptor protein-tyrosine kinase</fullName>
        <ecNumber evidence="2">2.7.10.1</ecNumber>
    </recommendedName>
</protein>
<comment type="catalytic activity">
    <reaction evidence="15">
        <text>L-tyrosyl-[protein] + ATP = O-phospho-L-tyrosyl-[protein] + ADP + H(+)</text>
        <dbReference type="Rhea" id="RHEA:10596"/>
        <dbReference type="Rhea" id="RHEA-COMP:10136"/>
        <dbReference type="Rhea" id="RHEA-COMP:20101"/>
        <dbReference type="ChEBI" id="CHEBI:15378"/>
        <dbReference type="ChEBI" id="CHEBI:30616"/>
        <dbReference type="ChEBI" id="CHEBI:46858"/>
        <dbReference type="ChEBI" id="CHEBI:61978"/>
        <dbReference type="ChEBI" id="CHEBI:456216"/>
        <dbReference type="EC" id="2.7.10.1"/>
    </reaction>
</comment>
<evidence type="ECO:0000256" key="15">
    <source>
        <dbReference type="ARBA" id="ARBA00051243"/>
    </source>
</evidence>
<evidence type="ECO:0000256" key="13">
    <source>
        <dbReference type="ARBA" id="ARBA00023180"/>
    </source>
</evidence>
<evidence type="ECO:0000256" key="14">
    <source>
        <dbReference type="ARBA" id="ARBA00023319"/>
    </source>
</evidence>
<evidence type="ECO:0000256" key="1">
    <source>
        <dbReference type="ARBA" id="ARBA00004167"/>
    </source>
</evidence>
<dbReference type="SMART" id="SM00219">
    <property type="entry name" value="TyrKc"/>
    <property type="match status" value="1"/>
</dbReference>
<evidence type="ECO:0000313" key="24">
    <source>
        <dbReference type="Proteomes" id="UP001159428"/>
    </source>
</evidence>
<dbReference type="GO" id="GO:0005886">
    <property type="term" value="C:plasma membrane"/>
    <property type="evidence" value="ECO:0007669"/>
    <property type="project" value="TreeGrafter"/>
</dbReference>
<reference evidence="23 24" key="1">
    <citation type="submission" date="2022-05" db="EMBL/GenBank/DDBJ databases">
        <authorList>
            <consortium name="Genoscope - CEA"/>
            <person name="William W."/>
        </authorList>
    </citation>
    <scope>NUCLEOTIDE SEQUENCE [LARGE SCALE GENOMIC DNA]</scope>
</reference>
<dbReference type="InterPro" id="IPR007110">
    <property type="entry name" value="Ig-like_dom"/>
</dbReference>
<dbReference type="Proteomes" id="UP001159428">
    <property type="component" value="Unassembled WGS sequence"/>
</dbReference>
<dbReference type="Gene3D" id="2.60.40.10">
    <property type="entry name" value="Immunoglobulins"/>
    <property type="match status" value="2"/>
</dbReference>
<comment type="subcellular location">
    <subcellularLocation>
        <location evidence="1">Membrane</location>
        <topology evidence="1">Single-pass membrane protein</topology>
    </subcellularLocation>
</comment>
<evidence type="ECO:0000259" key="21">
    <source>
        <dbReference type="PROSITE" id="PS50011"/>
    </source>
</evidence>
<dbReference type="PANTHER" id="PTHR24416">
    <property type="entry name" value="TYROSINE-PROTEIN KINASE RECEPTOR"/>
    <property type="match status" value="1"/>
</dbReference>
<dbReference type="PRINTS" id="PR00109">
    <property type="entry name" value="TYRKINASE"/>
</dbReference>
<proteinExistence type="predicted"/>
<keyword evidence="18" id="KW-0479">Metal-binding</keyword>
<evidence type="ECO:0000256" key="2">
    <source>
        <dbReference type="ARBA" id="ARBA00011902"/>
    </source>
</evidence>
<evidence type="ECO:0000256" key="9">
    <source>
        <dbReference type="ARBA" id="ARBA00023136"/>
    </source>
</evidence>
<feature type="binding site" evidence="18">
    <location>
        <position position="562"/>
    </location>
    <ligand>
        <name>Mg(2+)</name>
        <dbReference type="ChEBI" id="CHEBI:18420"/>
    </ligand>
</feature>
<organism evidence="23 24">
    <name type="scientific">Pocillopora meandrina</name>
    <dbReference type="NCBI Taxonomy" id="46732"/>
    <lineage>
        <taxon>Eukaryota</taxon>
        <taxon>Metazoa</taxon>
        <taxon>Cnidaria</taxon>
        <taxon>Anthozoa</taxon>
        <taxon>Hexacorallia</taxon>
        <taxon>Scleractinia</taxon>
        <taxon>Astrocoeniina</taxon>
        <taxon>Pocilloporidae</taxon>
        <taxon>Pocillopora</taxon>
    </lineage>
</organism>
<evidence type="ECO:0000256" key="10">
    <source>
        <dbReference type="ARBA" id="ARBA00023137"/>
    </source>
</evidence>
<dbReference type="PROSITE" id="PS50835">
    <property type="entry name" value="IG_LIKE"/>
    <property type="match status" value="2"/>
</dbReference>
<dbReference type="Pfam" id="PF07714">
    <property type="entry name" value="PK_Tyr_Ser-Thr"/>
    <property type="match status" value="1"/>
</dbReference>
<feature type="binding site" evidence="17">
    <location>
        <position position="548"/>
    </location>
    <ligand>
        <name>ATP</name>
        <dbReference type="ChEBI" id="CHEBI:30616"/>
    </ligand>
</feature>
<dbReference type="InterPro" id="IPR050122">
    <property type="entry name" value="RTK"/>
</dbReference>
<evidence type="ECO:0000256" key="17">
    <source>
        <dbReference type="PIRSR" id="PIRSR000615-2"/>
    </source>
</evidence>
<dbReference type="InterPro" id="IPR011009">
    <property type="entry name" value="Kinase-like_dom_sf"/>
</dbReference>
<keyword evidence="5 17" id="KW-0547">Nucleotide-binding</keyword>
<evidence type="ECO:0000256" key="6">
    <source>
        <dbReference type="ARBA" id="ARBA00022777"/>
    </source>
</evidence>
<feature type="domain" description="Protein kinase" evidence="21">
    <location>
        <begin position="401"/>
        <end position="651"/>
    </location>
</feature>
<gene>
    <name evidence="23" type="ORF">PMEA_00035590</name>
</gene>
<evidence type="ECO:0000259" key="22">
    <source>
        <dbReference type="PROSITE" id="PS50835"/>
    </source>
</evidence>
<evidence type="ECO:0000256" key="16">
    <source>
        <dbReference type="PIRSR" id="PIRSR000615-1"/>
    </source>
</evidence>
<sequence length="651" mass="73207">LIGVLGWNEISGLEIITEPNETTISFTGSNQTFTWNFNLTLEEKSKQPTVIFAHWSKERESISGYHWVTVIRESNGSESVKKYTETLITRRLQWVGDLARGFVAFQLLNVQLKDSSDYGIRFCIDRCRHLKESGFTLFVQDPPPSPTRPPEPENITLEIKEGEPLNITCCARMRTESTSVMWLKDNRLIKKGRNRFLFIQSINKSQAGSYMCVSMSQFGDHSPSFTAVDVLYAPKIINPNKKVALELTRGNSTRLKCAANANPSPTFTWYTHDGEITQGFSHTSNSSSLIVTPINEETLQNLKQVPPKITTLSKTDGKESLTKYLSITAGLAVIAIFALFIQRYVAKRSRGQTNQRTREEADELQMVSLRSQATCNEIFPNGACSVSSSGDPGWEIPRARLNVEKVIGRGAFGVVSRGLAFDLPGKPGWTVVAVKSVQDDASEKEKSDLLSEMSLLKHLDPHPHVIRLYGCVTTEARPLVVVEYAQYGDLLGYLRKSRGVRDNYYSDPSVEPRTSLTSKQLLRFAWQISDGMDYLSKKKIIHRDLAARNVLVGDEDVCKITDFGMARDVWEEDIYVRTHEGRLPIKWTAPEALFGSGAYTTQSDVWSFGVVMYEIFTVGGDPFPGVYMRDIPAMLKNEYRMPRPKFVSAKL</sequence>
<dbReference type="InterPro" id="IPR003599">
    <property type="entry name" value="Ig_sub"/>
</dbReference>
<dbReference type="Gene3D" id="3.30.200.20">
    <property type="entry name" value="Phosphorylase Kinase, domain 1"/>
    <property type="match status" value="1"/>
</dbReference>
<dbReference type="InterPro" id="IPR000719">
    <property type="entry name" value="Prot_kinase_dom"/>
</dbReference>
<evidence type="ECO:0000256" key="20">
    <source>
        <dbReference type="SAM" id="Phobius"/>
    </source>
</evidence>
<keyword evidence="7 17" id="KW-0067">ATP-binding</keyword>
<dbReference type="EC" id="2.7.10.1" evidence="2"/>
<name>A0AAU9Y0B4_9CNID</name>
<evidence type="ECO:0000313" key="23">
    <source>
        <dbReference type="EMBL" id="CAH3163332.1"/>
    </source>
</evidence>
<dbReference type="GO" id="GO:0005524">
    <property type="term" value="F:ATP binding"/>
    <property type="evidence" value="ECO:0007669"/>
    <property type="project" value="UniProtKB-UniRule"/>
</dbReference>
<dbReference type="EMBL" id="CALNXJ010000092">
    <property type="protein sequence ID" value="CAH3163332.1"/>
    <property type="molecule type" value="Genomic_DNA"/>
</dbReference>
<dbReference type="SUPFAM" id="SSF48726">
    <property type="entry name" value="Immunoglobulin"/>
    <property type="match status" value="2"/>
</dbReference>
<dbReference type="PANTHER" id="PTHR24416:SF617">
    <property type="entry name" value="RET ONCOGENE, ISOFORM A"/>
    <property type="match status" value="1"/>
</dbReference>
<dbReference type="FunFam" id="1.10.510.10:FF:000554">
    <property type="entry name" value="Predicted protein"/>
    <property type="match status" value="1"/>
</dbReference>
<evidence type="ECO:0000256" key="8">
    <source>
        <dbReference type="ARBA" id="ARBA00022989"/>
    </source>
</evidence>
<keyword evidence="18" id="KW-0460">Magnesium</keyword>
<dbReference type="InterPro" id="IPR017441">
    <property type="entry name" value="Protein_kinase_ATP_BS"/>
</dbReference>
<feature type="transmembrane region" description="Helical" evidence="20">
    <location>
        <begin position="324"/>
        <end position="346"/>
    </location>
</feature>
<keyword evidence="8 20" id="KW-1133">Transmembrane helix</keyword>
<evidence type="ECO:0000256" key="3">
    <source>
        <dbReference type="ARBA" id="ARBA00022679"/>
    </source>
</evidence>
<dbReference type="GO" id="GO:0007169">
    <property type="term" value="P:cell surface receptor protein tyrosine kinase signaling pathway"/>
    <property type="evidence" value="ECO:0007669"/>
    <property type="project" value="TreeGrafter"/>
</dbReference>
<dbReference type="InterPro" id="IPR036179">
    <property type="entry name" value="Ig-like_dom_sf"/>
</dbReference>
<evidence type="ECO:0000256" key="5">
    <source>
        <dbReference type="ARBA" id="ARBA00022741"/>
    </source>
</evidence>
<feature type="binding site" evidence="18">
    <location>
        <position position="549"/>
    </location>
    <ligand>
        <name>Mg(2+)</name>
        <dbReference type="ChEBI" id="CHEBI:18420"/>
    </ligand>
</feature>
<feature type="binding site" evidence="17">
    <location>
        <begin position="408"/>
        <end position="415"/>
    </location>
    <ligand>
        <name>ATP</name>
        <dbReference type="ChEBI" id="CHEBI:30616"/>
    </ligand>
</feature>
<evidence type="ECO:0000256" key="12">
    <source>
        <dbReference type="ARBA" id="ARBA00023170"/>
    </source>
</evidence>
<dbReference type="InterPro" id="IPR003598">
    <property type="entry name" value="Ig_sub2"/>
</dbReference>
<keyword evidence="13" id="KW-0325">Glycoprotein</keyword>
<dbReference type="SUPFAM" id="SSF56112">
    <property type="entry name" value="Protein kinase-like (PK-like)"/>
    <property type="match status" value="1"/>
</dbReference>
<accession>A0AAU9Y0B4</accession>
<keyword evidence="11" id="KW-1015">Disulfide bond</keyword>
<keyword evidence="9 20" id="KW-0472">Membrane</keyword>
<feature type="non-terminal residue" evidence="23">
    <location>
        <position position="1"/>
    </location>
</feature>
<dbReference type="AlphaFoldDB" id="A0AAU9Y0B4"/>
<dbReference type="SMART" id="SM00409">
    <property type="entry name" value="IG"/>
    <property type="match status" value="3"/>
</dbReference>
<feature type="domain" description="Ig-like" evidence="22">
    <location>
        <begin position="152"/>
        <end position="226"/>
    </location>
</feature>
<dbReference type="PIRSF" id="PIRSF000615">
    <property type="entry name" value="TyrPK_CSF1-R"/>
    <property type="match status" value="1"/>
</dbReference>
<feature type="binding site" evidence="17">
    <location>
        <begin position="483"/>
        <end position="489"/>
    </location>
    <ligand>
        <name>ATP</name>
        <dbReference type="ChEBI" id="CHEBI:30616"/>
    </ligand>
</feature>
<dbReference type="InterPro" id="IPR013783">
    <property type="entry name" value="Ig-like_fold"/>
</dbReference>
<keyword evidence="14" id="KW-0393">Immunoglobulin domain</keyword>
<keyword evidence="12" id="KW-0675">Receptor</keyword>
<dbReference type="Gene3D" id="1.10.510.10">
    <property type="entry name" value="Transferase(Phosphotransferase) domain 1"/>
    <property type="match status" value="1"/>
</dbReference>
<dbReference type="PROSITE" id="PS50011">
    <property type="entry name" value="PROTEIN_KINASE_DOM"/>
    <property type="match status" value="1"/>
</dbReference>
<evidence type="ECO:0000256" key="19">
    <source>
        <dbReference type="PROSITE-ProRule" id="PRU10141"/>
    </source>
</evidence>
<dbReference type="Pfam" id="PF13895">
    <property type="entry name" value="Ig_2"/>
    <property type="match status" value="1"/>
</dbReference>
<keyword evidence="10" id="KW-0829">Tyrosine-protein kinase</keyword>
<dbReference type="GO" id="GO:0046872">
    <property type="term" value="F:metal ion binding"/>
    <property type="evidence" value="ECO:0007669"/>
    <property type="project" value="UniProtKB-KW"/>
</dbReference>
<keyword evidence="24" id="KW-1185">Reference proteome</keyword>
<dbReference type="PROSITE" id="PS00109">
    <property type="entry name" value="PROTEIN_KINASE_TYR"/>
    <property type="match status" value="1"/>
</dbReference>
<comment type="caution">
    <text evidence="23">The sequence shown here is derived from an EMBL/GenBank/DDBJ whole genome shotgun (WGS) entry which is preliminary data.</text>
</comment>
<dbReference type="InterPro" id="IPR001245">
    <property type="entry name" value="Ser-Thr/Tyr_kinase_cat_dom"/>
</dbReference>
<dbReference type="InterPro" id="IPR020635">
    <property type="entry name" value="Tyr_kinase_cat_dom"/>
</dbReference>
<keyword evidence="3" id="KW-0808">Transferase</keyword>
<keyword evidence="4 20" id="KW-0812">Transmembrane</keyword>
<dbReference type="PROSITE" id="PS00107">
    <property type="entry name" value="PROTEIN_KINASE_ATP"/>
    <property type="match status" value="1"/>
</dbReference>
<feature type="active site" description="Proton acceptor" evidence="16">
    <location>
        <position position="544"/>
    </location>
</feature>
<dbReference type="SMART" id="SM00408">
    <property type="entry name" value="IGc2"/>
    <property type="match status" value="2"/>
</dbReference>
<dbReference type="GO" id="GO:0043235">
    <property type="term" value="C:receptor complex"/>
    <property type="evidence" value="ECO:0007669"/>
    <property type="project" value="TreeGrafter"/>
</dbReference>
<evidence type="ECO:0000256" key="18">
    <source>
        <dbReference type="PIRSR" id="PIRSR000615-3"/>
    </source>
</evidence>
<evidence type="ECO:0000256" key="7">
    <source>
        <dbReference type="ARBA" id="ARBA00022840"/>
    </source>
</evidence>
<dbReference type="Pfam" id="PF13927">
    <property type="entry name" value="Ig_3"/>
    <property type="match status" value="1"/>
</dbReference>
<feature type="domain" description="Ig-like" evidence="22">
    <location>
        <begin position="234"/>
        <end position="297"/>
    </location>
</feature>
<dbReference type="CDD" id="cd00192">
    <property type="entry name" value="PTKc"/>
    <property type="match status" value="1"/>
</dbReference>
<feature type="binding site" evidence="17 19">
    <location>
        <position position="435"/>
    </location>
    <ligand>
        <name>ATP</name>
        <dbReference type="ChEBI" id="CHEBI:30616"/>
    </ligand>
</feature>
<dbReference type="InterPro" id="IPR008266">
    <property type="entry name" value="Tyr_kinase_AS"/>
</dbReference>